<evidence type="ECO:0000256" key="1">
    <source>
        <dbReference type="SAM" id="MobiDB-lite"/>
    </source>
</evidence>
<feature type="compositionally biased region" description="Basic residues" evidence="1">
    <location>
        <begin position="40"/>
        <end position="50"/>
    </location>
</feature>
<feature type="region of interest" description="Disordered" evidence="1">
    <location>
        <begin position="33"/>
        <end position="59"/>
    </location>
</feature>
<dbReference type="AlphaFoldDB" id="A0A7S4LDX8"/>
<feature type="compositionally biased region" description="Low complexity" evidence="1">
    <location>
        <begin position="84"/>
        <end position="95"/>
    </location>
</feature>
<organism evidence="2">
    <name type="scientific">Eutreptiella gymnastica</name>
    <dbReference type="NCBI Taxonomy" id="73025"/>
    <lineage>
        <taxon>Eukaryota</taxon>
        <taxon>Discoba</taxon>
        <taxon>Euglenozoa</taxon>
        <taxon>Euglenida</taxon>
        <taxon>Spirocuta</taxon>
        <taxon>Euglenophyceae</taxon>
        <taxon>Eutreptiales</taxon>
        <taxon>Eutreptiaceae</taxon>
        <taxon>Eutreptiella</taxon>
    </lineage>
</organism>
<name>A0A7S4LDX8_9EUGL</name>
<reference evidence="2" key="1">
    <citation type="submission" date="2021-01" db="EMBL/GenBank/DDBJ databases">
        <authorList>
            <person name="Corre E."/>
            <person name="Pelletier E."/>
            <person name="Niang G."/>
            <person name="Scheremetjew M."/>
            <person name="Finn R."/>
            <person name="Kale V."/>
            <person name="Holt S."/>
            <person name="Cochrane G."/>
            <person name="Meng A."/>
            <person name="Brown T."/>
            <person name="Cohen L."/>
        </authorList>
    </citation>
    <scope>NUCLEOTIDE SEQUENCE</scope>
    <source>
        <strain evidence="2">CCMP1594</strain>
    </source>
</reference>
<protein>
    <submittedName>
        <fullName evidence="2">Uncharacterized protein</fullName>
    </submittedName>
</protein>
<dbReference type="EMBL" id="HBJA01098813">
    <property type="protein sequence ID" value="CAE0822943.1"/>
    <property type="molecule type" value="Transcribed_RNA"/>
</dbReference>
<sequence length="178" mass="20227">MWMWMPSIHGFRQTRDHKLGLIWAASRIKTHFRSTTTQRRSAHVNPHRQRQTPMSGHASTWETGRLRLQAAPTAQLEESALPEQQLASAAQADQSSVKDDHRPARPARLAQGFATKGPTPIKCASKQHKEHVHTVGVCLAGSDWWCAPPWSFQLQEFPVSLGERARDHAHHARQHKRH</sequence>
<feature type="region of interest" description="Disordered" evidence="1">
    <location>
        <begin position="73"/>
        <end position="103"/>
    </location>
</feature>
<evidence type="ECO:0000313" key="2">
    <source>
        <dbReference type="EMBL" id="CAE0822943.1"/>
    </source>
</evidence>
<gene>
    <name evidence="2" type="ORF">EGYM00163_LOCUS34144</name>
</gene>
<accession>A0A7S4LDX8</accession>
<proteinExistence type="predicted"/>